<feature type="region of interest" description="Disordered" evidence="1">
    <location>
        <begin position="317"/>
        <end position="339"/>
    </location>
</feature>
<feature type="region of interest" description="Disordered" evidence="1">
    <location>
        <begin position="1"/>
        <end position="67"/>
    </location>
</feature>
<organism evidence="2 3">
    <name type="scientific">Nocardia jinanensis</name>
    <dbReference type="NCBI Taxonomy" id="382504"/>
    <lineage>
        <taxon>Bacteria</taxon>
        <taxon>Bacillati</taxon>
        <taxon>Actinomycetota</taxon>
        <taxon>Actinomycetes</taxon>
        <taxon>Mycobacteriales</taxon>
        <taxon>Nocardiaceae</taxon>
        <taxon>Nocardia</taxon>
    </lineage>
</organism>
<keyword evidence="3" id="KW-1185">Reference proteome</keyword>
<dbReference type="EMBL" id="BMMH01000024">
    <property type="protein sequence ID" value="GGL39439.1"/>
    <property type="molecule type" value="Genomic_DNA"/>
</dbReference>
<evidence type="ECO:0000313" key="2">
    <source>
        <dbReference type="EMBL" id="GGL39439.1"/>
    </source>
</evidence>
<comment type="caution">
    <text evidence="2">The sequence shown here is derived from an EMBL/GenBank/DDBJ whole genome shotgun (WGS) entry which is preliminary data.</text>
</comment>
<proteinExistence type="predicted"/>
<feature type="compositionally biased region" description="Basic residues" evidence="1">
    <location>
        <begin position="1"/>
        <end position="14"/>
    </location>
</feature>
<dbReference type="AlphaFoldDB" id="A0A917RXB2"/>
<reference evidence="2" key="2">
    <citation type="submission" date="2020-09" db="EMBL/GenBank/DDBJ databases">
        <authorList>
            <person name="Sun Q."/>
            <person name="Zhou Y."/>
        </authorList>
    </citation>
    <scope>NUCLEOTIDE SEQUENCE</scope>
    <source>
        <strain evidence="2">CGMCC 4.3508</strain>
    </source>
</reference>
<evidence type="ECO:0000313" key="3">
    <source>
        <dbReference type="Proteomes" id="UP000638263"/>
    </source>
</evidence>
<protein>
    <submittedName>
        <fullName evidence="2">Uncharacterized protein</fullName>
    </submittedName>
</protein>
<sequence length="438" mass="49789">MRNRRRYQFPRRRDRYRDPRRGVVEHQRDPLGRIPGIHRNEGRAGPGHRPDSRHELDRPPHHQSDMITRAHPAGDEIARDPIGPRVQFPIGDRSLTRDHGHRIVVRYRQHIGQDPRRLRRSPRRGYQTGSFGRRQDIHTAHPDMRIRHDRVEHPVQSGGQFLDRAPVEEIGRVIEAQGDITATGGVLRDGDDEIGLRRLRTRIQDLHREPGEFEARAVHILEGQVDLAQRRVRARQSRLDLVHDPFVGQIAVGETVHIDIADPRQEGGERFLRADLGTQRHRIHEHPDQWCQRLFATAGHRGADRDVVGAREPGEQYGQRGVHHHEGGDVVGPGQSLDPTEYRGRNRSLGAVTAHRPLGRASPVGGQFQHRRFTCQSNCPVAQLACRRRFGVGLRAEQIVVPEAVVAVLHAQRLPVRCLALDPGLVGGREIAGQWPQR</sequence>
<feature type="region of interest" description="Disordered" evidence="1">
    <location>
        <begin position="111"/>
        <end position="130"/>
    </location>
</feature>
<evidence type="ECO:0000256" key="1">
    <source>
        <dbReference type="SAM" id="MobiDB-lite"/>
    </source>
</evidence>
<dbReference type="AntiFam" id="ANF00178">
    <property type="entry name" value="Shadow ORF (opposite dhbF)"/>
</dbReference>
<gene>
    <name evidence="2" type="ORF">GCM10011588_62720</name>
</gene>
<name>A0A917RXB2_9NOCA</name>
<reference evidence="2" key="1">
    <citation type="journal article" date="2014" name="Int. J. Syst. Evol. Microbiol.">
        <title>Complete genome sequence of Corynebacterium casei LMG S-19264T (=DSM 44701T), isolated from a smear-ripened cheese.</title>
        <authorList>
            <consortium name="US DOE Joint Genome Institute (JGI-PGF)"/>
            <person name="Walter F."/>
            <person name="Albersmeier A."/>
            <person name="Kalinowski J."/>
            <person name="Ruckert C."/>
        </authorList>
    </citation>
    <scope>NUCLEOTIDE SEQUENCE</scope>
    <source>
        <strain evidence="2">CGMCC 4.3508</strain>
    </source>
</reference>
<feature type="compositionally biased region" description="Basic and acidic residues" evidence="1">
    <location>
        <begin position="38"/>
        <end position="64"/>
    </location>
</feature>
<accession>A0A917RXB2</accession>
<dbReference type="Proteomes" id="UP000638263">
    <property type="component" value="Unassembled WGS sequence"/>
</dbReference>
<feature type="compositionally biased region" description="Basic and acidic residues" evidence="1">
    <location>
        <begin position="15"/>
        <end position="31"/>
    </location>
</feature>